<dbReference type="EMBL" id="FPIP01000003">
    <property type="protein sequence ID" value="SFW30787.1"/>
    <property type="molecule type" value="Genomic_DNA"/>
</dbReference>
<feature type="signal peptide" evidence="2">
    <location>
        <begin position="1"/>
        <end position="20"/>
    </location>
</feature>
<evidence type="ECO:0000256" key="2">
    <source>
        <dbReference type="SAM" id="SignalP"/>
    </source>
</evidence>
<feature type="compositionally biased region" description="Acidic residues" evidence="1">
    <location>
        <begin position="45"/>
        <end position="54"/>
    </location>
</feature>
<protein>
    <submittedName>
        <fullName evidence="3">Uncharacterized protein</fullName>
    </submittedName>
</protein>
<feature type="compositionally biased region" description="Low complexity" evidence="1">
    <location>
        <begin position="32"/>
        <end position="44"/>
    </location>
</feature>
<dbReference type="RefSeq" id="WP_072300025.1">
    <property type="nucleotide sequence ID" value="NZ_FPIP01000003.1"/>
</dbReference>
<evidence type="ECO:0000313" key="4">
    <source>
        <dbReference type="Proteomes" id="UP000183461"/>
    </source>
</evidence>
<evidence type="ECO:0000313" key="3">
    <source>
        <dbReference type="EMBL" id="SFW30787.1"/>
    </source>
</evidence>
<dbReference type="AlphaFoldDB" id="A0A1K1N606"/>
<name>A0A1K1N606_RUMFL</name>
<organism evidence="3 4">
    <name type="scientific">Ruminococcus flavefaciens</name>
    <dbReference type="NCBI Taxonomy" id="1265"/>
    <lineage>
        <taxon>Bacteria</taxon>
        <taxon>Bacillati</taxon>
        <taxon>Bacillota</taxon>
        <taxon>Clostridia</taxon>
        <taxon>Eubacteriales</taxon>
        <taxon>Oscillospiraceae</taxon>
        <taxon>Ruminococcus</taxon>
    </lineage>
</organism>
<dbReference type="Proteomes" id="UP000183461">
    <property type="component" value="Unassembled WGS sequence"/>
</dbReference>
<feature type="region of interest" description="Disordered" evidence="1">
    <location>
        <begin position="22"/>
        <end position="74"/>
    </location>
</feature>
<keyword evidence="2" id="KW-0732">Signal</keyword>
<feature type="compositionally biased region" description="Low complexity" evidence="1">
    <location>
        <begin position="55"/>
        <end position="71"/>
    </location>
</feature>
<reference evidence="4" key="1">
    <citation type="submission" date="2016-11" db="EMBL/GenBank/DDBJ databases">
        <authorList>
            <person name="Varghese N."/>
            <person name="Submissions S."/>
        </authorList>
    </citation>
    <scope>NUCLEOTIDE SEQUENCE [LARGE SCALE GENOMIC DNA]</scope>
    <source>
        <strain evidence="4">YL228</strain>
    </source>
</reference>
<proteinExistence type="predicted"/>
<sequence>MKRKLAFIAAAALLMTAGCGKINDPAAETEENTTVTEAETTTAEETSETAEETTAEPTAAAPETTSEAPAENNAAAGINVLSELRTGMTEDEVFSIIGENYDYKSDVRYNSMEYDYSFASDEVFGTGLSGYMFAEFDSESKQLICCGYHIGAVGNVDESEHPYGEDKLAEGYAKVIEKLTADYGDGQRPIEYSGEGIKDEISWSDGSDQLWAIYGTDLWGKESGVNEMIVSRSIER</sequence>
<dbReference type="PROSITE" id="PS51257">
    <property type="entry name" value="PROKAR_LIPOPROTEIN"/>
    <property type="match status" value="1"/>
</dbReference>
<gene>
    <name evidence="3" type="ORF">SAMN02910280_1755</name>
</gene>
<feature type="chain" id="PRO_5038994483" evidence="2">
    <location>
        <begin position="21"/>
        <end position="236"/>
    </location>
</feature>
<evidence type="ECO:0000256" key="1">
    <source>
        <dbReference type="SAM" id="MobiDB-lite"/>
    </source>
</evidence>
<accession>A0A1K1N606</accession>